<name>A0A1W2DRZ4_9BACT</name>
<dbReference type="OrthoDB" id="5357582at2"/>
<dbReference type="Proteomes" id="UP000192418">
    <property type="component" value="Unassembled WGS sequence"/>
</dbReference>
<dbReference type="EMBL" id="FWXY01000020">
    <property type="protein sequence ID" value="SMD00211.1"/>
    <property type="molecule type" value="Genomic_DNA"/>
</dbReference>
<keyword evidence="2" id="KW-1185">Reference proteome</keyword>
<dbReference type="RefSeq" id="WP_084070823.1">
    <property type="nucleotide sequence ID" value="NZ_FWXY01000020.1"/>
</dbReference>
<reference evidence="1 2" key="1">
    <citation type="submission" date="2017-04" db="EMBL/GenBank/DDBJ databases">
        <authorList>
            <person name="Afonso C.L."/>
            <person name="Miller P.J."/>
            <person name="Scott M.A."/>
            <person name="Spackman E."/>
            <person name="Goraichik I."/>
            <person name="Dimitrov K.M."/>
            <person name="Suarez D.L."/>
            <person name="Swayne D.E."/>
        </authorList>
    </citation>
    <scope>NUCLEOTIDE SEQUENCE [LARGE SCALE GENOMIC DNA]</scope>
    <source>
        <strain evidence="1 2">DSM 3385</strain>
    </source>
</reference>
<gene>
    <name evidence="1" type="ORF">SAMN02746065_1207</name>
</gene>
<protein>
    <submittedName>
        <fullName evidence="1">Uncharacterized protein</fullName>
    </submittedName>
</protein>
<sequence length="143" mass="16056">MKIRKLKMSESIKKVSTVQFLNKALYATVLLIMGACGIATADDKIYKIPPSSTTYSSVPYISDHEMEQCVRLYNEIRWLGDDIKNKQTTLYTQSAINSYKNLADRYSSMVNKFNCDCAGKQSESAYRAAQKLNNEQAGSSISN</sequence>
<proteinExistence type="predicted"/>
<evidence type="ECO:0000313" key="1">
    <source>
        <dbReference type="EMBL" id="SMD00211.1"/>
    </source>
</evidence>
<dbReference type="STRING" id="1121400.SAMN02746065_1207"/>
<organism evidence="1 2">
    <name type="scientific">Desulfocicer vacuolatum DSM 3385</name>
    <dbReference type="NCBI Taxonomy" id="1121400"/>
    <lineage>
        <taxon>Bacteria</taxon>
        <taxon>Pseudomonadati</taxon>
        <taxon>Thermodesulfobacteriota</taxon>
        <taxon>Desulfobacteria</taxon>
        <taxon>Desulfobacterales</taxon>
        <taxon>Desulfobacteraceae</taxon>
        <taxon>Desulfocicer</taxon>
    </lineage>
</organism>
<dbReference type="AlphaFoldDB" id="A0A1W2DRZ4"/>
<evidence type="ECO:0000313" key="2">
    <source>
        <dbReference type="Proteomes" id="UP000192418"/>
    </source>
</evidence>
<accession>A0A1W2DRZ4</accession>